<sequence length="75" mass="7921">MRPGPALRHSELPDPYRERDRISAAIGELDAARAALDNIIAATVPIEVAESLACRPSSGVADLPTPLETSAGPRF</sequence>
<evidence type="ECO:0000256" key="1">
    <source>
        <dbReference type="SAM" id="MobiDB-lite"/>
    </source>
</evidence>
<organism evidence="2 3">
    <name type="scientific">Nocardia brasiliensis</name>
    <dbReference type="NCBI Taxonomy" id="37326"/>
    <lineage>
        <taxon>Bacteria</taxon>
        <taxon>Bacillati</taxon>
        <taxon>Actinomycetota</taxon>
        <taxon>Actinomycetes</taxon>
        <taxon>Mycobacteriales</taxon>
        <taxon>Nocardiaceae</taxon>
        <taxon>Nocardia</taxon>
    </lineage>
</organism>
<reference evidence="2 3" key="1">
    <citation type="journal article" date="2019" name="ACS Chem. Biol.">
        <title>Identification and Mobilization of a Cryptic Antibiotic Biosynthesis Gene Locus from a Human-Pathogenic Nocardia Isolate.</title>
        <authorList>
            <person name="Herisse M."/>
            <person name="Ishida K."/>
            <person name="Porter J.L."/>
            <person name="Howden B."/>
            <person name="Hertweck C."/>
            <person name="Stinear T.P."/>
            <person name="Pidot S.J."/>
        </authorList>
    </citation>
    <scope>NUCLEOTIDE SEQUENCE [LARGE SCALE GENOMIC DNA]</scope>
    <source>
        <strain evidence="2 3">AUSMDU00024985</strain>
    </source>
</reference>
<dbReference type="EMBL" id="CP046171">
    <property type="protein sequence ID" value="QIS03122.1"/>
    <property type="molecule type" value="Genomic_DNA"/>
</dbReference>
<evidence type="ECO:0000313" key="3">
    <source>
        <dbReference type="Proteomes" id="UP000501705"/>
    </source>
</evidence>
<protein>
    <submittedName>
        <fullName evidence="2">Uncharacterized protein</fullName>
    </submittedName>
</protein>
<accession>A0A6G9XQ95</accession>
<dbReference type="Proteomes" id="UP000501705">
    <property type="component" value="Chromosome"/>
</dbReference>
<dbReference type="AlphaFoldDB" id="A0A6G9XQ95"/>
<name>A0A6G9XQ95_NOCBR</name>
<proteinExistence type="predicted"/>
<feature type="region of interest" description="Disordered" evidence="1">
    <location>
        <begin position="56"/>
        <end position="75"/>
    </location>
</feature>
<dbReference type="RefSeq" id="WP_167462190.1">
    <property type="nucleotide sequence ID" value="NZ_CP046171.1"/>
</dbReference>
<evidence type="ECO:0000313" key="2">
    <source>
        <dbReference type="EMBL" id="QIS03122.1"/>
    </source>
</evidence>
<gene>
    <name evidence="2" type="ORF">F5X71_13100</name>
</gene>